<dbReference type="InterPro" id="IPR043990">
    <property type="entry name" value="AC_1"/>
</dbReference>
<dbReference type="InterPro" id="IPR012332">
    <property type="entry name" value="Autotransporter_pectin_lyase_C"/>
</dbReference>
<evidence type="ECO:0000313" key="6">
    <source>
        <dbReference type="EMBL" id="HAE3313941.1"/>
    </source>
</evidence>
<reference evidence="5" key="1">
    <citation type="journal article" date="2018" name="Genome Biol.">
        <title>SKESA: strategic k-mer extension for scrupulous assemblies.</title>
        <authorList>
            <person name="Souvorov A."/>
            <person name="Agarwala R."/>
            <person name="Lipman D.J."/>
        </authorList>
    </citation>
    <scope>NUCLEOTIDE SEQUENCE</scope>
    <source>
        <strain evidence="5">Salmonella enterica</strain>
    </source>
</reference>
<dbReference type="InterPro" id="IPR051551">
    <property type="entry name" value="Autotransporter_adhesion"/>
</dbReference>
<feature type="compositionally biased region" description="Acidic residues" evidence="3">
    <location>
        <begin position="2783"/>
        <end position="2795"/>
    </location>
</feature>
<gene>
    <name evidence="6" type="ORF">G3457_002494</name>
    <name evidence="5" type="ORF">GBW16_19175</name>
</gene>
<dbReference type="NCBIfam" id="TIGR02601">
    <property type="entry name" value="autotrns_rpt"/>
    <property type="match status" value="20"/>
</dbReference>
<dbReference type="SUPFAM" id="SSF103515">
    <property type="entry name" value="Autotransporter"/>
    <property type="match status" value="1"/>
</dbReference>
<reference evidence="5" key="2">
    <citation type="submission" date="2019-10" db="EMBL/GenBank/DDBJ databases">
        <authorList>
            <consortium name="NCBI Pathogen Detection Project"/>
        </authorList>
    </citation>
    <scope>NUCLEOTIDE SEQUENCE</scope>
    <source>
        <strain evidence="5">Salmonella enterica</strain>
    </source>
</reference>
<dbReference type="InterPro" id="IPR011050">
    <property type="entry name" value="Pectin_lyase_fold/virulence"/>
</dbReference>
<dbReference type="InterPro" id="IPR006315">
    <property type="entry name" value="OM_autotransptr_brl_dom"/>
</dbReference>
<dbReference type="RefSeq" id="WP_118998730.1">
    <property type="nucleotide sequence ID" value="NZ_JARALL010000011.1"/>
</dbReference>
<dbReference type="SUPFAM" id="SSF51126">
    <property type="entry name" value="Pectin lyase-like"/>
    <property type="match status" value="3"/>
</dbReference>
<evidence type="ECO:0000256" key="2">
    <source>
        <dbReference type="ARBA" id="ARBA00023026"/>
    </source>
</evidence>
<dbReference type="PROSITE" id="PS51208">
    <property type="entry name" value="AUTOTRANSPORTER"/>
    <property type="match status" value="1"/>
</dbReference>
<dbReference type="Pfam" id="PF13018">
    <property type="entry name" value="ESPR"/>
    <property type="match status" value="1"/>
</dbReference>
<evidence type="ECO:0000313" key="5">
    <source>
        <dbReference type="EMBL" id="HAB5883537.1"/>
    </source>
</evidence>
<keyword evidence="2" id="KW-0843">Virulence</keyword>
<dbReference type="InterPro" id="IPR036709">
    <property type="entry name" value="Autotransporte_beta_dom_sf"/>
</dbReference>
<proteinExistence type="predicted"/>
<dbReference type="GO" id="GO:0019867">
    <property type="term" value="C:outer membrane"/>
    <property type="evidence" value="ECO:0007669"/>
    <property type="project" value="InterPro"/>
</dbReference>
<dbReference type="CDD" id="cd01344">
    <property type="entry name" value="PL2_Passenger_AT"/>
    <property type="match status" value="1"/>
</dbReference>
<evidence type="ECO:0000256" key="1">
    <source>
        <dbReference type="ARBA" id="ARBA00022729"/>
    </source>
</evidence>
<dbReference type="SMART" id="SM00869">
    <property type="entry name" value="Autotransporter"/>
    <property type="match status" value="1"/>
</dbReference>
<feature type="region of interest" description="Disordered" evidence="3">
    <location>
        <begin position="2719"/>
        <end position="2807"/>
    </location>
</feature>
<accession>A0A6Y4SJP7</accession>
<dbReference type="Pfam" id="PF18883">
    <property type="entry name" value="AC_1"/>
    <property type="match status" value="1"/>
</dbReference>
<evidence type="ECO:0000259" key="4">
    <source>
        <dbReference type="PROSITE" id="PS51208"/>
    </source>
</evidence>
<comment type="caution">
    <text evidence="5">The sequence shown here is derived from an EMBL/GenBank/DDBJ whole genome shotgun (WGS) entry which is preliminary data.</text>
</comment>
<dbReference type="Gene3D" id="2.40.128.130">
    <property type="entry name" value="Autotransporter beta-domain"/>
    <property type="match status" value="1"/>
</dbReference>
<feature type="compositionally biased region" description="Low complexity" evidence="3">
    <location>
        <begin position="2732"/>
        <end position="2782"/>
    </location>
</feature>
<dbReference type="PANTHER" id="PTHR35037">
    <property type="entry name" value="C-TERMINAL REGION OF AIDA-LIKE PROTEIN"/>
    <property type="match status" value="1"/>
</dbReference>
<dbReference type="InterPro" id="IPR013425">
    <property type="entry name" value="Autotrns_rpt"/>
</dbReference>
<dbReference type="Gene3D" id="2.160.20.20">
    <property type="match status" value="6"/>
</dbReference>
<protein>
    <submittedName>
        <fullName evidence="5">Autotransporter outer membrane beta-barrel domain-containing protein</fullName>
    </submittedName>
</protein>
<name>A0A6Y4SJP7_SALDE</name>
<dbReference type="InterPro" id="IPR005546">
    <property type="entry name" value="Autotransporte_beta"/>
</dbReference>
<dbReference type="Pfam" id="PF12951">
    <property type="entry name" value="PATR"/>
    <property type="match status" value="20"/>
</dbReference>
<feature type="compositionally biased region" description="Low complexity" evidence="3">
    <location>
        <begin position="2796"/>
        <end position="2806"/>
    </location>
</feature>
<sequence length="3122" mass="313670">MNKTYNIIWNAARGMYIVTSELARSGSRAIVSVSASCAVTLLAMDAAPAVAEETRVSIPSQTTTYTLSGATPFVVEAGNTIATDTAASAAIVGDNSNDWDLLIESGAVVGSSLIDSQAMNLDSLTGATSVHNQGTITGSSADGTILLQNGGSVINDGRIENSAIYVHNLDLGAPEIDAAIYMLNGGSYVSSENGVLKGVSGVIVQSGEVHITNGGTINSDGSWRSYGVELRGGAYGTIVNTGTIITTASDGSGEIEDAAIYAHTFDDIAAGDYVSVDNSGLLQSDFIAVALYHGAHFEVINRAGGVITAGNSSLVGIQSAAMELKAGANNLVTNDGTISAYGTANTYGIHYGESTSGGVITNTGSITTTGGGAGDASVYVHGNGDGTVVNNSGTMSSTVYGVYLDSARSKGHTLNNQAGGAISANTAVAINGNGNTITNQGKMTGVSDGLLISGNNNIVTTSGGEISGKNGIRVSKGSGNQITAKSGSKITTTSTGISIAGGNNQITTESGSAIVAKDNGILINSGANNVTNGGSITATGSSISYGIHYYSGTSGTITNTGTITTTGKGAGDASVYAHGGAVTINNSGTMDSSVFGVYVTTGHTLNNLAGGSITANTAVQFHGNNNTLANAGAILGDTNGVTISGSGNTLTNQGKITGGTNAILINSGSKNNTLTLNTGTEISGSITDDNNSASANNNLILDGEGTLGSSISGLNSVTSSGDWTLSGATMNLSGTTNSALWVKSGTLILNGAMTAKGATVDSGTTLQIGNSGTLGTFNGDIVDNGTLTFNRSDAAAYGSVISGSGNVVKQGGGELTLSNNNSYSGGTTIAEGTLTATAGGALGSGNIDNRAYLKLDAASASDPFIVADLTTHSGATVEIGAGSTLQANTLTQQDGSTLTADLTATSGPAIRAKNVNLDGTLNVASPASQEPIRSTDDLISLALIESDNAISGDFDGITINGNAMNPDAFITVVGQKNVNDTHYDLVETLTWYADRYNAAIDAHGTFNLADADDSFTVNTVLENVDANSGWNGQSLTKTGAGTLILNAENTYTGGTTISEGTLVANNVEALGTGNVTDNATLELNTGGDFDNAISGSGQVVKSGDKTLTLSGANSYTGGTTISGGTLVATNVEALGSGDVTDNATLELNTGGTFDNVISGSGQVVKSGDEMLTLSGANSYTGGTTISGGTLVVSNVEALGSGDVTDNATLELNTGGDFDNNIGGTGSVVKSGDKTLTLSGANSYTGGTTISGGTLVATNVEALGSGDVTDNATLELNTGGTFDNVISGSGQVVKSGDEMLTLSGANSYTGGTTISGGTLVASNVEALGSGDVTDNATLELNTGGDFDNAISGSGQVVKSGDDALTLSGNNSYTGGTLISDGTLVASNVEALGSGDVTNDAVLELNTGGDFDNAISGSGQVVKSGDKTLTLSGANSYTGGTTISGGTLVASNVEALGSGDITDNATLELNTGGDFDNAISGSGQVVKSGDETLTLSGTNTYTGGTTISGGTLIATHVNALGTGAIDNRASLLLDASGQFAVTDLTTESGGNTEIGAGSTLQATTLTQKSDSTLTINLNSNTADPVIHAASQVSLAGTLDITGVGDVLDSDPASTDDLDTFTLIASDKTIAGDFEKLTVAGMDADLADFITVDGRIDDTGKQYELTTALTWYADRDDAVTDAHGTFNLTNADGSFAVNTVLENVDATLDPDSATGWDGTSLIKQGAGTLILNAENTYTVGTTISGGTLVATNVDALGSGDVTDDATLELNTGGTFDNAISGSGQVVKSGDKMLTLSGTNSYSGGTLISGGTLVATNVDALGSGDVTDDATLELNTGGTFDNAISGSGQVVKSGDDTLTLSGSNTYTGGTIISGGTLVASNVEALGTGDVTNDAVLELNTGGDFDNAISGSGQVVKSGDETLTLSGSNTYTGGTLISGGTLVASNVEALGSGDVTNDAVLELNTGGDFTNAISGSGQVVKSGDETLTLSGANSYTGGTLISGGTLIASNVEALGTGDVTDNAVLELNTGGDFDNAISGSGQVEKSGDETLTLSGANSYTGGTLISSGTLVANDVNALGTGDVTDNAVLELNTGGTFDNAISGSGQVVKSGDETLTLSGSNTYTGGTTINDGTLIATSVDALGSGDVTDNAVLELNTGGDFDNAISGSGQVVKSGDETLTLSGTNSYTDGTLISGGTLVATNLEALGTGDVTNNATLELNTGGTFDNAISGSGQVVKSGDDALTLSGSNTYTGGTTISGGTLIATSVDALGSGDVTDNAVLELNTGGTFDNAISGSGQVVKSGDKTLTLSGSNTYTGGTTISGGTLIASNVEALGSGNIDNYASLQLNASGQFVTANLTTHDNATTAIGAGSTLRANTLTQEANSTLAVHLTDSNSGAIVTADHANLGGTLDITGIGNVAKSWTRDAYAYTLIDTDSAINSDFAQFTVAGMDAKQVDFLTVDGRVNAADDTRYDVTASLSWYADSDNAATDAHGTFTLSEQGHSFTLNTALTDVDATLNPDSATDWDGKSLIKRGAGTLILGAQNTYSGDTDVQEGALWLAETATIGSAGSAQAVNIAANAAFGGHNATVNGHVNNLGSLYFVDTFTVNGDVVNSSAMISGSDQPNNTLTIAGNYTGNDGHLYLNTQLGDDSSPTDKLIVTGDTAGSTTLHITNVNGLGAQTVNGIEVIEVGGQSDGDFTLYKGHVDINAWTYTLKQDGGDWYLRSESDDVPDDGGDVTPPDDGGDVIPPDDGGDVTPPDDGGDVTPPDDGGDVTPPDDGGDVTPPDDGGDVTPPDDDGDITPPDGGDVTPVAPQYRADIGVYLGNQWMARNLQMQTLYDREGSQYRSADGSVWMRFKAGKAESQAVNGNVDIDSDYSQFQLGGDILTWSDGAQSVTVGLMGSYINASTDSTGNRGADGSQFSANGSVDGYNLGLYATWFADAQSHRGAYIDSWYQYGAYNNSVDNDGLSASRYDSAAHAVSLETGYRYDIALSNRNTVSLTPQAQVTWQRYSADTVIDDGGTRISGQNDDSWTTRLGMRVDGKLYKESGRIQPFMEVNWLHASDNASATFGDTKVSQDLPNDRVEVKVGIQANVSERLSVYAQAAGQKGKNDYGDASFSLNMRYNW</sequence>
<keyword evidence="1" id="KW-0732">Signal</keyword>
<dbReference type="EMBL" id="DAAHFJ010000011">
    <property type="protein sequence ID" value="HAB5883537.1"/>
    <property type="molecule type" value="Genomic_DNA"/>
</dbReference>
<evidence type="ECO:0000256" key="3">
    <source>
        <dbReference type="SAM" id="MobiDB-lite"/>
    </source>
</evidence>
<feature type="domain" description="Autotransporter" evidence="4">
    <location>
        <begin position="2841"/>
        <end position="3122"/>
    </location>
</feature>
<dbReference type="EMBL" id="DAARPB010000030">
    <property type="protein sequence ID" value="HAE3313941.1"/>
    <property type="molecule type" value="Genomic_DNA"/>
</dbReference>
<dbReference type="InterPro" id="IPR024973">
    <property type="entry name" value="ESPR"/>
</dbReference>
<dbReference type="NCBIfam" id="TIGR01414">
    <property type="entry name" value="autotrans_barl"/>
    <property type="match status" value="1"/>
</dbReference>
<dbReference type="PANTHER" id="PTHR35037:SF3">
    <property type="entry name" value="C-TERMINAL REGION OF AIDA-LIKE PROTEIN"/>
    <property type="match status" value="1"/>
</dbReference>
<organism evidence="5">
    <name type="scientific">Salmonella derby</name>
    <dbReference type="NCBI Taxonomy" id="28144"/>
    <lineage>
        <taxon>Bacteria</taxon>
        <taxon>Pseudomonadati</taxon>
        <taxon>Pseudomonadota</taxon>
        <taxon>Gammaproteobacteria</taxon>
        <taxon>Enterobacterales</taxon>
        <taxon>Enterobacteriaceae</taxon>
        <taxon>Salmonella</taxon>
    </lineage>
</organism>